<organism evidence="7">
    <name type="scientific">Heterocephalus glaber</name>
    <name type="common">Naked mole rat</name>
    <dbReference type="NCBI Taxonomy" id="10181"/>
    <lineage>
        <taxon>Eukaryota</taxon>
        <taxon>Metazoa</taxon>
        <taxon>Chordata</taxon>
        <taxon>Craniata</taxon>
        <taxon>Vertebrata</taxon>
        <taxon>Euteleostomi</taxon>
        <taxon>Mammalia</taxon>
        <taxon>Eutheria</taxon>
        <taxon>Euarchontoglires</taxon>
        <taxon>Glires</taxon>
        <taxon>Rodentia</taxon>
        <taxon>Hystricomorpha</taxon>
        <taxon>Bathyergidae</taxon>
        <taxon>Heterocephalus</taxon>
    </lineage>
</organism>
<evidence type="ECO:0000256" key="4">
    <source>
        <dbReference type="PIRSR" id="PIRSR601310-3"/>
    </source>
</evidence>
<evidence type="ECO:0000256" key="3">
    <source>
        <dbReference type="PIRSR" id="PIRSR601310-1"/>
    </source>
</evidence>
<name>A0A0N8ET59_HETGA</name>
<sequence length="202" mass="21950">MIGSVQAAQWLPLPSYLIAHLPQAAELSWPGERFLQPRKMAAAMVLAARLSAARRALAAAGVRGSQVRGAASMTDGNEVAKAQQVAPRGAAPTVFSRILDRSLPADILYEDQQCLVFRDVAPQAPVHFLVIPKKPIPRITQAEEEDQQLLGHLLLVAKKIAKTEGLRDGYRLVINDGKLGAQSVYHLHIHVLGGRQLQWPPG</sequence>
<feature type="short sequence motif" description="Histidine triad motif" evidence="4 5">
    <location>
        <begin position="186"/>
        <end position="190"/>
    </location>
</feature>
<accession>A0A0N8ET59</accession>
<dbReference type="InterPro" id="IPR011146">
    <property type="entry name" value="HIT-like"/>
</dbReference>
<comment type="similarity">
    <text evidence="2">Belongs to the HINT family.</text>
</comment>
<dbReference type="AlphaFoldDB" id="A0A0N8ET59"/>
<comment type="catalytic activity">
    <reaction evidence="1">
        <text>adenosine 5'-phosphoramidate + H2O = NH4(+) + AMP</text>
        <dbReference type="Rhea" id="RHEA:67916"/>
        <dbReference type="ChEBI" id="CHEBI:15377"/>
        <dbReference type="ChEBI" id="CHEBI:28938"/>
        <dbReference type="ChEBI" id="CHEBI:57890"/>
        <dbReference type="ChEBI" id="CHEBI:456215"/>
    </reaction>
</comment>
<evidence type="ECO:0000259" key="6">
    <source>
        <dbReference type="PROSITE" id="PS51084"/>
    </source>
</evidence>
<proteinExistence type="inferred from homology"/>
<protein>
    <submittedName>
        <fullName evidence="7">Histidine triad nucleotide-binding protein 2, mitochondrial</fullName>
    </submittedName>
</protein>
<gene>
    <name evidence="7" type="primary">HINT2</name>
</gene>
<dbReference type="InterPro" id="IPR019808">
    <property type="entry name" value="Histidine_triad_CS"/>
</dbReference>
<dbReference type="PANTHER" id="PTHR23089">
    <property type="entry name" value="HISTIDINE TRIAD HIT PROTEIN"/>
    <property type="match status" value="1"/>
</dbReference>
<evidence type="ECO:0000256" key="1">
    <source>
        <dbReference type="ARBA" id="ARBA00024472"/>
    </source>
</evidence>
<dbReference type="GO" id="GO:0003824">
    <property type="term" value="F:catalytic activity"/>
    <property type="evidence" value="ECO:0007669"/>
    <property type="project" value="InterPro"/>
</dbReference>
<dbReference type="EMBL" id="GEBF01005291">
    <property type="protein sequence ID" value="JAN98341.1"/>
    <property type="molecule type" value="Transcribed_RNA"/>
</dbReference>
<dbReference type="PRINTS" id="PR00332">
    <property type="entry name" value="HISTRIAD"/>
</dbReference>
<dbReference type="FunFam" id="3.30.428.10:FF:000005">
    <property type="entry name" value="Histidine triad nucleotide-binding protein 1"/>
    <property type="match status" value="1"/>
</dbReference>
<feature type="active site" description="Tele-AMP-histidine intermediate" evidence="3">
    <location>
        <position position="188"/>
    </location>
</feature>
<dbReference type="SUPFAM" id="SSF54197">
    <property type="entry name" value="HIT-like"/>
    <property type="match status" value="1"/>
</dbReference>
<evidence type="ECO:0000256" key="5">
    <source>
        <dbReference type="PROSITE-ProRule" id="PRU00464"/>
    </source>
</evidence>
<dbReference type="InterPro" id="IPR001310">
    <property type="entry name" value="Histidine_triad_HIT"/>
</dbReference>
<feature type="domain" description="HIT" evidence="6">
    <location>
        <begin position="94"/>
        <end position="202"/>
    </location>
</feature>
<dbReference type="Pfam" id="PF01230">
    <property type="entry name" value="HIT"/>
    <property type="match status" value="1"/>
</dbReference>
<dbReference type="PROSITE" id="PS51084">
    <property type="entry name" value="HIT_2"/>
    <property type="match status" value="1"/>
</dbReference>
<reference evidence="7" key="1">
    <citation type="submission" date="2015-10" db="EMBL/GenBank/DDBJ databases">
        <title>FRAMA: From RNA-seq data to annotated mRNA assemblies.</title>
        <authorList>
            <person name="Bens M."/>
            <person name="Sahm A."/>
            <person name="Jahn N."/>
            <person name="Morhart M."/>
            <person name="Holtze S."/>
            <person name="Hildebrandt T.B."/>
            <person name="Platzer M."/>
            <person name="Szafranski K."/>
        </authorList>
    </citation>
    <scope>NUCLEOTIDE SEQUENCE</scope>
    <source>
        <tissue evidence="7">Kidney</tissue>
    </source>
</reference>
<dbReference type="CDD" id="cd01276">
    <property type="entry name" value="PKCI_related"/>
    <property type="match status" value="1"/>
</dbReference>
<evidence type="ECO:0000313" key="7">
    <source>
        <dbReference type="EMBL" id="JAN98341.1"/>
    </source>
</evidence>
<dbReference type="Gene3D" id="3.30.428.10">
    <property type="entry name" value="HIT-like"/>
    <property type="match status" value="1"/>
</dbReference>
<evidence type="ECO:0000256" key="2">
    <source>
        <dbReference type="ARBA" id="ARBA00025764"/>
    </source>
</evidence>
<dbReference type="InterPro" id="IPR036265">
    <property type="entry name" value="HIT-like_sf"/>
</dbReference>
<dbReference type="PROSITE" id="PS00892">
    <property type="entry name" value="HIT_1"/>
    <property type="match status" value="1"/>
</dbReference>